<keyword evidence="3" id="KW-0268">Exocytosis</keyword>
<reference evidence="5 6" key="1">
    <citation type="submission" date="2024-06" db="EMBL/GenBank/DDBJ databases">
        <title>A chromosome level genome sequence of Diviner's sage (Salvia divinorum).</title>
        <authorList>
            <person name="Ford S.A."/>
            <person name="Ro D.-K."/>
            <person name="Ness R.W."/>
            <person name="Phillips M.A."/>
        </authorList>
    </citation>
    <scope>NUCLEOTIDE SEQUENCE [LARGE SCALE GENOMIC DNA]</scope>
    <source>
        <strain evidence="5">SAF-2024a</strain>
        <tissue evidence="5">Leaf</tissue>
    </source>
</reference>
<dbReference type="PANTHER" id="PTHR21426:SF13">
    <property type="entry name" value="OS08G0566700 PROTEIN"/>
    <property type="match status" value="1"/>
</dbReference>
<dbReference type="PANTHER" id="PTHR21426">
    <property type="entry name" value="EXOCYST COMPLEX COMPONENT 8"/>
    <property type="match status" value="1"/>
</dbReference>
<dbReference type="GO" id="GO:0006887">
    <property type="term" value="P:exocytosis"/>
    <property type="evidence" value="ECO:0007669"/>
    <property type="project" value="UniProtKB-KW"/>
</dbReference>
<comment type="similarity">
    <text evidence="1">Belongs to the EXO84 family.</text>
</comment>
<dbReference type="EMBL" id="JBEAFC010000009">
    <property type="protein sequence ID" value="KAL1539640.1"/>
    <property type="molecule type" value="Genomic_DNA"/>
</dbReference>
<evidence type="ECO:0000313" key="6">
    <source>
        <dbReference type="Proteomes" id="UP001567538"/>
    </source>
</evidence>
<protein>
    <submittedName>
        <fullName evidence="5">Exocyst complex component EXO84B-like isoform X2</fullName>
    </submittedName>
</protein>
<dbReference type="InterPro" id="IPR033961">
    <property type="entry name" value="Exo84"/>
</dbReference>
<organism evidence="5 6">
    <name type="scientific">Salvia divinorum</name>
    <name type="common">Maria pastora</name>
    <name type="synonym">Diviner's sage</name>
    <dbReference type="NCBI Taxonomy" id="28513"/>
    <lineage>
        <taxon>Eukaryota</taxon>
        <taxon>Viridiplantae</taxon>
        <taxon>Streptophyta</taxon>
        <taxon>Embryophyta</taxon>
        <taxon>Tracheophyta</taxon>
        <taxon>Spermatophyta</taxon>
        <taxon>Magnoliopsida</taxon>
        <taxon>eudicotyledons</taxon>
        <taxon>Gunneridae</taxon>
        <taxon>Pentapetalae</taxon>
        <taxon>asterids</taxon>
        <taxon>lamiids</taxon>
        <taxon>Lamiales</taxon>
        <taxon>Lamiaceae</taxon>
        <taxon>Nepetoideae</taxon>
        <taxon>Mentheae</taxon>
        <taxon>Salviinae</taxon>
        <taxon>Salvia</taxon>
        <taxon>Salvia subgen. Calosphace</taxon>
    </lineage>
</organism>
<feature type="region of interest" description="Disordered" evidence="4">
    <location>
        <begin position="1"/>
        <end position="46"/>
    </location>
</feature>
<evidence type="ECO:0000256" key="3">
    <source>
        <dbReference type="ARBA" id="ARBA00022483"/>
    </source>
</evidence>
<keyword evidence="6" id="KW-1185">Reference proteome</keyword>
<dbReference type="AlphaFoldDB" id="A0ABD1G6A5"/>
<evidence type="ECO:0000256" key="4">
    <source>
        <dbReference type="SAM" id="MobiDB-lite"/>
    </source>
</evidence>
<evidence type="ECO:0000313" key="5">
    <source>
        <dbReference type="EMBL" id="KAL1539640.1"/>
    </source>
</evidence>
<gene>
    <name evidence="5" type="ORF">AAHA92_24095</name>
</gene>
<accession>A0ABD1G6A5</accession>
<evidence type="ECO:0000256" key="2">
    <source>
        <dbReference type="ARBA" id="ARBA00022448"/>
    </source>
</evidence>
<evidence type="ECO:0000256" key="1">
    <source>
        <dbReference type="ARBA" id="ARBA00007210"/>
    </source>
</evidence>
<dbReference type="SUPFAM" id="SSF74788">
    <property type="entry name" value="Cullin repeat-like"/>
    <property type="match status" value="1"/>
</dbReference>
<name>A0ABD1G6A5_SALDI</name>
<sequence>MDSISTSRPRFRFRDHMQEMADDSSSEGHTTADSSSLHTDDDDQPQLQSMTAKGVQHLCSELLELKQESDHDFQKNIFSNYSAFLLILKDIQVLQTVLLGLKNQASLQKRLLVDFSDKIYSTLVSEDTIGSMLQENLPVETLDVHAQNVSDILESLVSEHRLDDALALLEMETEYVHYLRPDEYSPDQIMSYKSTLSGKRSALADQLTLVARHPRVCAPELQKALFGLCQLGENHLANQLMLQYYHSRIASGIYNLQPFPNVLYIQQVAKCVCSMISQAVRSFVSLNGETHPYSLELTQWVAEEMGVFAACFIKYIESISDTSGRLSTAVDALRIGMSYCSLLETHRILVKHSFMELVHHCIEGVMQLHINHLSRVMSVVASTDTWVLDRYYVSGILTGRSSAIIDQHPECFFLTNSGRKFVTLFQSVAEEIAPLITFEMESSVLKGIMDLLTAYVVILESAITGDTVAMEKEGFKINLPETPTQGVIVLANLSTLVQLSSSIIRNLFDGVHQLDFEMDSYATLVQDIYSRLKSYFLDEFISNIFLPNAGHQSSPEIHHDSCRYLDLTPSVPYLEMYLELKKLEKLDCIDTGWLMSLFSEVMDATFEWISAKSEIWTVTENLLLNRTKFVQFILDTQFLVEMARHGDYLSDKAKTISDNMIFRVETSFLSAGLSPLRDSNDDEWPANMAITALQKLQQLLENEDAADEEGSSHESVIENAIQINTKTVNNTRHPNLIPQ</sequence>
<comment type="caution">
    <text evidence="5">The sequence shown here is derived from an EMBL/GenBank/DDBJ whole genome shotgun (WGS) entry which is preliminary data.</text>
</comment>
<dbReference type="InterPro" id="IPR016159">
    <property type="entry name" value="Cullin_repeat-like_dom_sf"/>
</dbReference>
<proteinExistence type="inferred from homology"/>
<dbReference type="Proteomes" id="UP001567538">
    <property type="component" value="Unassembled WGS sequence"/>
</dbReference>
<keyword evidence="2" id="KW-0813">Transport</keyword>
<feature type="compositionally biased region" description="Polar residues" evidence="4">
    <location>
        <begin position="27"/>
        <end position="37"/>
    </location>
</feature>